<comment type="subcellular location">
    <subcellularLocation>
        <location evidence="1">Nucleus</location>
    </subcellularLocation>
</comment>
<keyword evidence="5" id="KW-0862">Zinc</keyword>
<gene>
    <name evidence="11" type="ORF">L227DRAFT_577412</name>
</gene>
<dbReference type="FunFam" id="3.30.160.60:FF:000099">
    <property type="entry name" value="Zinc finger protein 79"/>
    <property type="match status" value="1"/>
</dbReference>
<evidence type="ECO:0000256" key="1">
    <source>
        <dbReference type="ARBA" id="ARBA00004123"/>
    </source>
</evidence>
<dbReference type="EMBL" id="ML122277">
    <property type="protein sequence ID" value="RPD58049.1"/>
    <property type="molecule type" value="Genomic_DNA"/>
</dbReference>
<evidence type="ECO:0000256" key="6">
    <source>
        <dbReference type="ARBA" id="ARBA00023015"/>
    </source>
</evidence>
<evidence type="ECO:0000256" key="8">
    <source>
        <dbReference type="ARBA" id="ARBA00023242"/>
    </source>
</evidence>
<keyword evidence="6" id="KW-0805">Transcription regulation</keyword>
<keyword evidence="3" id="KW-0677">Repeat</keyword>
<evidence type="ECO:0000256" key="3">
    <source>
        <dbReference type="ARBA" id="ARBA00022737"/>
    </source>
</evidence>
<evidence type="ECO:0000313" key="12">
    <source>
        <dbReference type="Proteomes" id="UP000313359"/>
    </source>
</evidence>
<dbReference type="SMART" id="SM00355">
    <property type="entry name" value="ZnF_C2H2"/>
    <property type="match status" value="1"/>
</dbReference>
<keyword evidence="2" id="KW-0479">Metal-binding</keyword>
<dbReference type="InterPro" id="IPR013087">
    <property type="entry name" value="Znf_C2H2_type"/>
</dbReference>
<dbReference type="InterPro" id="IPR036236">
    <property type="entry name" value="Znf_C2H2_sf"/>
</dbReference>
<keyword evidence="8" id="KW-0539">Nucleus</keyword>
<dbReference type="Pfam" id="PF00096">
    <property type="entry name" value="zf-C2H2"/>
    <property type="match status" value="1"/>
</dbReference>
<dbReference type="Gene3D" id="3.30.160.60">
    <property type="entry name" value="Classic Zinc Finger"/>
    <property type="match status" value="1"/>
</dbReference>
<protein>
    <recommendedName>
        <fullName evidence="10">C2H2-type domain-containing protein</fullName>
    </recommendedName>
</protein>
<dbReference type="AlphaFoldDB" id="A0A5C2S503"/>
<evidence type="ECO:0000256" key="7">
    <source>
        <dbReference type="ARBA" id="ARBA00023163"/>
    </source>
</evidence>
<dbReference type="GO" id="GO:0008270">
    <property type="term" value="F:zinc ion binding"/>
    <property type="evidence" value="ECO:0007669"/>
    <property type="project" value="UniProtKB-KW"/>
</dbReference>
<dbReference type="SUPFAM" id="SSF57667">
    <property type="entry name" value="beta-beta-alpha zinc fingers"/>
    <property type="match status" value="1"/>
</dbReference>
<keyword evidence="7" id="KW-0804">Transcription</keyword>
<evidence type="ECO:0000256" key="9">
    <source>
        <dbReference type="PROSITE-ProRule" id="PRU00042"/>
    </source>
</evidence>
<evidence type="ECO:0000256" key="2">
    <source>
        <dbReference type="ARBA" id="ARBA00022723"/>
    </source>
</evidence>
<evidence type="ECO:0000256" key="4">
    <source>
        <dbReference type="ARBA" id="ARBA00022771"/>
    </source>
</evidence>
<feature type="domain" description="C2H2-type" evidence="10">
    <location>
        <begin position="8"/>
        <end position="36"/>
    </location>
</feature>
<reference evidence="11" key="1">
    <citation type="journal article" date="2018" name="Genome Biol. Evol.">
        <title>Genomics and development of Lentinus tigrinus, a white-rot wood-decaying mushroom with dimorphic fruiting bodies.</title>
        <authorList>
            <person name="Wu B."/>
            <person name="Xu Z."/>
            <person name="Knudson A."/>
            <person name="Carlson A."/>
            <person name="Chen N."/>
            <person name="Kovaka S."/>
            <person name="LaButti K."/>
            <person name="Lipzen A."/>
            <person name="Pennachio C."/>
            <person name="Riley R."/>
            <person name="Schakwitz W."/>
            <person name="Umezawa K."/>
            <person name="Ohm R.A."/>
            <person name="Grigoriev I.V."/>
            <person name="Nagy L.G."/>
            <person name="Gibbons J."/>
            <person name="Hibbett D."/>
        </authorList>
    </citation>
    <scope>NUCLEOTIDE SEQUENCE [LARGE SCALE GENOMIC DNA]</scope>
    <source>
        <strain evidence="11">ALCF2SS1-6</strain>
    </source>
</reference>
<keyword evidence="12" id="KW-1185">Reference proteome</keyword>
<dbReference type="OrthoDB" id="6496718at2759"/>
<evidence type="ECO:0000256" key="5">
    <source>
        <dbReference type="ARBA" id="ARBA00022833"/>
    </source>
</evidence>
<name>A0A5C2S503_9APHY</name>
<dbReference type="PROSITE" id="PS00028">
    <property type="entry name" value="ZINC_FINGER_C2H2_1"/>
    <property type="match status" value="1"/>
</dbReference>
<keyword evidence="4 9" id="KW-0863">Zinc-finger</keyword>
<evidence type="ECO:0000259" key="10">
    <source>
        <dbReference type="PROSITE" id="PS50157"/>
    </source>
</evidence>
<dbReference type="Proteomes" id="UP000313359">
    <property type="component" value="Unassembled WGS sequence"/>
</dbReference>
<sequence length="52" mass="6215">MPRQDKPFKCNECGMAFSDEYSLYVHMAERHGLEMPRKGRKLARAFLRMIHM</sequence>
<proteinExistence type="predicted"/>
<evidence type="ECO:0000313" key="11">
    <source>
        <dbReference type="EMBL" id="RPD58049.1"/>
    </source>
</evidence>
<accession>A0A5C2S503</accession>
<dbReference type="GO" id="GO:0005634">
    <property type="term" value="C:nucleus"/>
    <property type="evidence" value="ECO:0007669"/>
    <property type="project" value="UniProtKB-SubCell"/>
</dbReference>
<dbReference type="PROSITE" id="PS50157">
    <property type="entry name" value="ZINC_FINGER_C2H2_2"/>
    <property type="match status" value="1"/>
</dbReference>
<organism evidence="11 12">
    <name type="scientific">Lentinus tigrinus ALCF2SS1-6</name>
    <dbReference type="NCBI Taxonomy" id="1328759"/>
    <lineage>
        <taxon>Eukaryota</taxon>
        <taxon>Fungi</taxon>
        <taxon>Dikarya</taxon>
        <taxon>Basidiomycota</taxon>
        <taxon>Agaricomycotina</taxon>
        <taxon>Agaricomycetes</taxon>
        <taxon>Polyporales</taxon>
        <taxon>Polyporaceae</taxon>
        <taxon>Lentinus</taxon>
    </lineage>
</organism>